<evidence type="ECO:0000256" key="1">
    <source>
        <dbReference type="SAM" id="Phobius"/>
    </source>
</evidence>
<keyword evidence="1" id="KW-1133">Transmembrane helix</keyword>
<organism evidence="2">
    <name type="scientific">marine sediment metagenome</name>
    <dbReference type="NCBI Taxonomy" id="412755"/>
    <lineage>
        <taxon>unclassified sequences</taxon>
        <taxon>metagenomes</taxon>
        <taxon>ecological metagenomes</taxon>
    </lineage>
</organism>
<evidence type="ECO:0000313" key="2">
    <source>
        <dbReference type="EMBL" id="KKM52246.1"/>
    </source>
</evidence>
<protein>
    <submittedName>
        <fullName evidence="2">Uncharacterized protein</fullName>
    </submittedName>
</protein>
<accession>A0A0F9LPZ2</accession>
<feature type="transmembrane region" description="Helical" evidence="1">
    <location>
        <begin position="807"/>
        <end position="826"/>
    </location>
</feature>
<keyword evidence="1" id="KW-0812">Transmembrane</keyword>
<feature type="non-terminal residue" evidence="2">
    <location>
        <position position="1"/>
    </location>
</feature>
<keyword evidence="1" id="KW-0472">Membrane</keyword>
<name>A0A0F9LPZ2_9ZZZZ</name>
<gene>
    <name evidence="2" type="ORF">LCGC14_1555030</name>
</gene>
<proteinExistence type="predicted"/>
<dbReference type="EMBL" id="LAZR01011938">
    <property type="protein sequence ID" value="KKM52246.1"/>
    <property type="molecule type" value="Genomic_DNA"/>
</dbReference>
<comment type="caution">
    <text evidence="2">The sequence shown here is derived from an EMBL/GenBank/DDBJ whole genome shotgun (WGS) entry which is preliminary data.</text>
</comment>
<dbReference type="AlphaFoldDB" id="A0A0F9LPZ2"/>
<feature type="transmembrane region" description="Helical" evidence="1">
    <location>
        <begin position="760"/>
        <end position="787"/>
    </location>
</feature>
<sequence length="998" mass="113610">NSTNAIFPGWWSFKAESPNYLNISNTKIFKQGQWINNATFYTGETTQISTHLNYSDEIPIDAGVINLTIYHPNGTIFYDESIAPVGGNVSFSDITFGVYNTSGGLYEYTLFWSNGTALGGLKSSFVVIHQSSITLLKPDDAISDLITDAFFGDILPLRIQLLDLENNASISNALVTYNWSSGIKNFTESALGIYETILDTSELNSNGFYEIFINSTKLGFTNYNITLKINLLEETNLLRLESSYYIELHDNSTVKYSYTNSSGGGISSAIVDINLNNSYYNITDSLDGNYTIEFDTSYITNLGVYQIELNFSKPAFETQNAILQFEIIEQSINLSVYINSQEIQENSLIEAMFKENLNISIRAFATIDKVYLSGGNVTWNSDGYNKEIMEGANSWFNFTVQLSSNNFSAGLNFVIMRFEQVNYRIINFGFQLLMGEQTVNISTFIDGQEIPENYIEEFTFKESMNISVKVFANGEQVYLSSANVTFIGDNFNTMVPETTFPWYNTSIIISNSYFNPGVNYVYLKFQLENYTTDTFSFQLIIRSQTLNLSVYVDSEKISENTLLDFDFNDIFSISSQSFATAEEVYLTGGLVTFVTNSYEKNFTNYNNWYNTTLSCSPDIFSIGVNYVYLRFQKENYSTVLFSFQLQINQIDLNVYSIDFEDTINIDIGETLNIQLKLLDPNNNETIESATISFIWEYGIGEFNATSDGIYQYNIKLPENLKGNYQFNLIIKPDNPIYKATPYSFVVVISEPIIEGNSPGLLLGSIILILIGIVSALGILSLRSYVLLPRRRKRESELLSKTQRFKDLNNIQAVVVVHTLSGIPIYTKSYSILEKRKKELFAGFIQAITMVGEEFSDESIQKSEEQDETKGFGGEKMIELDFKQFHCLIADREEVRVIFILKEKASERLKSQVSHLMLALNLKLSKELEDWDGSLDIFEETIPSILLEYFELYYKESFKLAENINFLKLRKEQSLSKMEMRVINVIQSMSKDRIKLLLI</sequence>
<reference evidence="2" key="1">
    <citation type="journal article" date="2015" name="Nature">
        <title>Complex archaea that bridge the gap between prokaryotes and eukaryotes.</title>
        <authorList>
            <person name="Spang A."/>
            <person name="Saw J.H."/>
            <person name="Jorgensen S.L."/>
            <person name="Zaremba-Niedzwiedzka K."/>
            <person name="Martijn J."/>
            <person name="Lind A.E."/>
            <person name="van Eijk R."/>
            <person name="Schleper C."/>
            <person name="Guy L."/>
            <person name="Ettema T.J."/>
        </authorList>
    </citation>
    <scope>NUCLEOTIDE SEQUENCE</scope>
</reference>